<dbReference type="InterPro" id="IPR002731">
    <property type="entry name" value="ATPase_BadF"/>
</dbReference>
<sequence>MDSIGIDIGSVTIGAVVLHNGSPLFTFYEPHCGDIKQVLSGLFLKLQLPETLSIVVTGVGAKFLPTCKFYDDIISHIEGLKHSQLNHQGEIGAILSLGGEQFSLTILDDDFYYTSHEVNGSCASGTGAFLEQQAHRLGLDPATIGDIAMQYEGDIPMIASRCAVFAKSDLIHYQQLGTPIEAIAAGLCHGIGCSISETIFREKNLAGKCAVIGGLALNKKIVHSLRELLPVPCYVPSEPHLMAALGAAVLAQGGLPISKQDLSLLIKDDFLATEVMSPPLSLTHSSYPDFSLIERQQSNNIELSRYNRISKVDLQAYLGIDIGSTSTKMVICDPEGNPVYSFYTRTSGRPIEVVQALFRCLEQTLNHDQITVHWLGCGTTGSGREMIGKLIGADLVINEITAHASAATAFCPDVDTLFEIGGQDSKFCRLNNGHVVQATMNYICAAGTGSFIEEQAHKLNISLPEVSPLALGAESPRTSDRCTVYMERDINLLLGQGFSKKSLLAAVMHAVCANYLANVVGINTIGSTVCFLGATARNKALVAAFEQALQQKIHVPITCHVAGAHGVALLLKDRQPPVSQFKNLSFADFSIERKKERCEFCRNNCELTVVQVGQKKVVWGLLCGREYDEKPTFSRDYRVRKEPLSAFFESEIRPTQKVDIRHPLSQPAPPIIHRQVKPVVGIPNVLAMRERLPFWKHFFEQLQLPLIISRSNRKTLRQGKALTNADFCSPIANVHGHIKQLLQKQVDYIFFPAYFKEDEPRLSSATDEMSTFHCYYTGYGPSIIKNHTLLGGRDNILSPLIDGSRPQHDWLNELIVTIAEPLRLEPDHILEAYRTAELFWQHYRRGLRERSQVLLSVIEQEQRPAIVMLGRPYNIRDHSLNQGIVSRIAELGVQVISGEVILLAADTSNHSYGSDFLSTMHWL</sequence>
<evidence type="ECO:0000259" key="6">
    <source>
        <dbReference type="Pfam" id="PF09989"/>
    </source>
</evidence>
<name>A0ABV6Z6E8_UNCC1</name>
<dbReference type="InterPro" id="IPR051805">
    <property type="entry name" value="Dehydratase_Activator_Redct"/>
</dbReference>
<dbReference type="InterPro" id="IPR043129">
    <property type="entry name" value="ATPase_NBD"/>
</dbReference>
<dbReference type="SUPFAM" id="SSF53067">
    <property type="entry name" value="Actin-like ATPase domain"/>
    <property type="match status" value="2"/>
</dbReference>
<evidence type="ECO:0000259" key="5">
    <source>
        <dbReference type="Pfam" id="PF01869"/>
    </source>
</evidence>
<evidence type="ECO:0000256" key="3">
    <source>
        <dbReference type="ARBA" id="ARBA00023004"/>
    </source>
</evidence>
<feature type="domain" description="DUF2229" evidence="6">
    <location>
        <begin position="680"/>
        <end position="900"/>
    </location>
</feature>
<organism evidence="7 8">
    <name type="scientific">candidate division CSSED10-310 bacterium</name>
    <dbReference type="NCBI Taxonomy" id="2855610"/>
    <lineage>
        <taxon>Bacteria</taxon>
        <taxon>Bacteria division CSSED10-310</taxon>
    </lineage>
</organism>
<dbReference type="Proteomes" id="UP001594351">
    <property type="component" value="Unassembled WGS sequence"/>
</dbReference>
<comment type="cofactor">
    <cofactor evidence="1">
        <name>[4Fe-4S] cluster</name>
        <dbReference type="ChEBI" id="CHEBI:49883"/>
    </cofactor>
</comment>
<keyword evidence="3" id="KW-0408">Iron</keyword>
<dbReference type="PANTHER" id="PTHR32329">
    <property type="entry name" value="BIFUNCTIONAL PROTEIN [INCLUDES 2-HYDROXYACYL-COA DEHYDRATASE (N-TER) AND ITS ACTIVATOR DOMAIN (C_TERM)-RELATED"/>
    <property type="match status" value="1"/>
</dbReference>
<reference evidence="7 8" key="1">
    <citation type="submission" date="2024-09" db="EMBL/GenBank/DDBJ databases">
        <title>Laminarin stimulates single cell rates of sulfate reduction while oxygen inhibits transcriptomic activity in coastal marine sediment.</title>
        <authorList>
            <person name="Lindsay M."/>
            <person name="Orcutt B."/>
            <person name="Emerson D."/>
            <person name="Stepanauskas R."/>
            <person name="D'Angelo T."/>
        </authorList>
    </citation>
    <scope>NUCLEOTIDE SEQUENCE [LARGE SCALE GENOMIC DNA]</scope>
    <source>
        <strain evidence="7">SAG AM-311-K15</strain>
    </source>
</reference>
<dbReference type="Gene3D" id="3.30.420.40">
    <property type="match status" value="4"/>
</dbReference>
<evidence type="ECO:0000256" key="1">
    <source>
        <dbReference type="ARBA" id="ARBA00001966"/>
    </source>
</evidence>
<keyword evidence="4" id="KW-0411">Iron-sulfur</keyword>
<keyword evidence="8" id="KW-1185">Reference proteome</keyword>
<keyword evidence="2" id="KW-0479">Metal-binding</keyword>
<evidence type="ECO:0000313" key="8">
    <source>
        <dbReference type="Proteomes" id="UP001594351"/>
    </source>
</evidence>
<comment type="caution">
    <text evidence="7">The sequence shown here is derived from an EMBL/GenBank/DDBJ whole genome shotgun (WGS) entry which is preliminary data.</text>
</comment>
<proteinExistence type="predicted"/>
<feature type="non-terminal residue" evidence="7">
    <location>
        <position position="923"/>
    </location>
</feature>
<dbReference type="InterPro" id="IPR008275">
    <property type="entry name" value="CoA_E_activase_dom"/>
</dbReference>
<feature type="domain" description="ATPase BadF/BadG/BcrA/BcrD type" evidence="5">
    <location>
        <begin position="4"/>
        <end position="251"/>
    </location>
</feature>
<dbReference type="CDD" id="cd24035">
    <property type="entry name" value="ASKHA_NBD_O66634-like_rpt2"/>
    <property type="match status" value="1"/>
</dbReference>
<dbReference type="EMBL" id="JBHPBY010000641">
    <property type="protein sequence ID" value="MFC1853903.1"/>
    <property type="molecule type" value="Genomic_DNA"/>
</dbReference>
<dbReference type="Pfam" id="PF01869">
    <property type="entry name" value="BcrAD_BadFG"/>
    <property type="match status" value="2"/>
</dbReference>
<feature type="domain" description="ATPase BadF/BadG/BcrA/BcrD type" evidence="5">
    <location>
        <begin position="318"/>
        <end position="570"/>
    </location>
</feature>
<dbReference type="InterPro" id="IPR018709">
    <property type="entry name" value="CoA_activase_DUF2229"/>
</dbReference>
<evidence type="ECO:0000256" key="2">
    <source>
        <dbReference type="ARBA" id="ARBA00022723"/>
    </source>
</evidence>
<dbReference type="PANTHER" id="PTHR32329:SF7">
    <property type="entry name" value="ACTIVATOR OF 2-HYDROXYACYL-COA-HYDRATASE"/>
    <property type="match status" value="1"/>
</dbReference>
<dbReference type="Pfam" id="PF09989">
    <property type="entry name" value="DUF2229"/>
    <property type="match status" value="1"/>
</dbReference>
<dbReference type="CDD" id="cd24034">
    <property type="entry name" value="ASKHA_NBD_O66634-like_rpt1"/>
    <property type="match status" value="1"/>
</dbReference>
<dbReference type="NCBIfam" id="TIGR00241">
    <property type="entry name" value="CoA_E_activ"/>
    <property type="match status" value="1"/>
</dbReference>
<accession>A0ABV6Z6E8</accession>
<evidence type="ECO:0000256" key="4">
    <source>
        <dbReference type="ARBA" id="ARBA00023014"/>
    </source>
</evidence>
<protein>
    <submittedName>
        <fullName evidence="7">Acyl-CoA dehydratase activase</fullName>
    </submittedName>
</protein>
<evidence type="ECO:0000313" key="7">
    <source>
        <dbReference type="EMBL" id="MFC1853903.1"/>
    </source>
</evidence>
<gene>
    <name evidence="7" type="ORF">ACFL27_27275</name>
</gene>